<protein>
    <submittedName>
        <fullName evidence="2">Uncharacterized protein</fullName>
    </submittedName>
</protein>
<evidence type="ECO:0000313" key="3">
    <source>
        <dbReference type="Proteomes" id="UP000886885"/>
    </source>
</evidence>
<dbReference type="AlphaFoldDB" id="A0A8X7ZKQ5"/>
<reference evidence="2" key="1">
    <citation type="journal article" date="2020" name="bioRxiv">
        <title>Hybrid origin of Populus tomentosa Carr. identified through genome sequencing and phylogenomic analysis.</title>
        <authorList>
            <person name="An X."/>
            <person name="Gao K."/>
            <person name="Chen Z."/>
            <person name="Li J."/>
            <person name="Yang X."/>
            <person name="Yang X."/>
            <person name="Zhou J."/>
            <person name="Guo T."/>
            <person name="Zhao T."/>
            <person name="Huang S."/>
            <person name="Miao D."/>
            <person name="Khan W.U."/>
            <person name="Rao P."/>
            <person name="Ye M."/>
            <person name="Lei B."/>
            <person name="Liao W."/>
            <person name="Wang J."/>
            <person name="Ji L."/>
            <person name="Li Y."/>
            <person name="Guo B."/>
            <person name="Mustafa N.S."/>
            <person name="Li S."/>
            <person name="Yun Q."/>
            <person name="Keller S.R."/>
            <person name="Mao J."/>
            <person name="Zhang R."/>
            <person name="Strauss S.H."/>
        </authorList>
    </citation>
    <scope>NUCLEOTIDE SEQUENCE</scope>
    <source>
        <strain evidence="2">GM15</strain>
        <tissue evidence="2">Leaf</tissue>
    </source>
</reference>
<name>A0A8X7ZKQ5_POPTO</name>
<dbReference type="Proteomes" id="UP000886885">
    <property type="component" value="Chromosome 5D"/>
</dbReference>
<accession>A0A8X7ZKQ5</accession>
<comment type="caution">
    <text evidence="2">The sequence shown here is derived from an EMBL/GenBank/DDBJ whole genome shotgun (WGS) entry which is preliminary data.</text>
</comment>
<gene>
    <name evidence="2" type="ORF">POTOM_020427</name>
</gene>
<feature type="transmembrane region" description="Helical" evidence="1">
    <location>
        <begin position="67"/>
        <end position="87"/>
    </location>
</feature>
<organism evidence="2 3">
    <name type="scientific">Populus tomentosa</name>
    <name type="common">Chinese white poplar</name>
    <dbReference type="NCBI Taxonomy" id="118781"/>
    <lineage>
        <taxon>Eukaryota</taxon>
        <taxon>Viridiplantae</taxon>
        <taxon>Streptophyta</taxon>
        <taxon>Embryophyta</taxon>
        <taxon>Tracheophyta</taxon>
        <taxon>Spermatophyta</taxon>
        <taxon>Magnoliopsida</taxon>
        <taxon>eudicotyledons</taxon>
        <taxon>Gunneridae</taxon>
        <taxon>Pentapetalae</taxon>
        <taxon>rosids</taxon>
        <taxon>fabids</taxon>
        <taxon>Malpighiales</taxon>
        <taxon>Salicaceae</taxon>
        <taxon>Saliceae</taxon>
        <taxon>Populus</taxon>
    </lineage>
</organism>
<evidence type="ECO:0000313" key="2">
    <source>
        <dbReference type="EMBL" id="KAG6773168.1"/>
    </source>
</evidence>
<keyword evidence="3" id="KW-1185">Reference proteome</keyword>
<dbReference type="EMBL" id="JAAWWB010000010">
    <property type="protein sequence ID" value="KAG6773168.1"/>
    <property type="molecule type" value="Genomic_DNA"/>
</dbReference>
<keyword evidence="1" id="KW-0472">Membrane</keyword>
<keyword evidence="1" id="KW-1133">Transmembrane helix</keyword>
<keyword evidence="1" id="KW-0812">Transmembrane</keyword>
<evidence type="ECO:0000256" key="1">
    <source>
        <dbReference type="SAM" id="Phobius"/>
    </source>
</evidence>
<proteinExistence type="predicted"/>
<sequence length="148" mass="16376">MASMSPLVKSRFAPGNLTLFLGVVSYIGQTMTVLACSFLEELPLKVTDKTHLPENSRMGCFSGDISLRYGCHLVTALVLCSFFLLSIPHLSNAHVLKTCGFDSIYQLVIRHQTRKSIRKPLHLCQLGFFRAESVTPSTLVDALMEADN</sequence>